<evidence type="ECO:0000256" key="3">
    <source>
        <dbReference type="ARBA" id="ARBA00022833"/>
    </source>
</evidence>
<dbReference type="EMBL" id="ML986489">
    <property type="protein sequence ID" value="KAF2277871.1"/>
    <property type="molecule type" value="Genomic_DNA"/>
</dbReference>
<dbReference type="GO" id="GO:0061630">
    <property type="term" value="F:ubiquitin protein ligase activity"/>
    <property type="evidence" value="ECO:0007669"/>
    <property type="project" value="TreeGrafter"/>
</dbReference>
<dbReference type="PANTHER" id="PTHR45969">
    <property type="entry name" value="RING ZINC FINGER PROTEIN-RELATED"/>
    <property type="match status" value="1"/>
</dbReference>
<name>A0A6A6JMP7_WESOR</name>
<keyword evidence="5" id="KW-0812">Transmembrane</keyword>
<accession>A0A6A6JMP7</accession>
<dbReference type="PROSITE" id="PS50089">
    <property type="entry name" value="ZF_RING_2"/>
    <property type="match status" value="1"/>
</dbReference>
<evidence type="ECO:0000256" key="5">
    <source>
        <dbReference type="SAM" id="Phobius"/>
    </source>
</evidence>
<dbReference type="GO" id="GO:0016567">
    <property type="term" value="P:protein ubiquitination"/>
    <property type="evidence" value="ECO:0007669"/>
    <property type="project" value="TreeGrafter"/>
</dbReference>
<feature type="domain" description="RING-type" evidence="6">
    <location>
        <begin position="95"/>
        <end position="137"/>
    </location>
</feature>
<dbReference type="SMART" id="SM00744">
    <property type="entry name" value="RINGv"/>
    <property type="match status" value="1"/>
</dbReference>
<dbReference type="OrthoDB" id="8062037at2759"/>
<sequence length="162" mass="18502">MASNSTATDSAESRKETNTAIAIVLPSIFAIVLFMILAVTYLLPRMSARETQTAKEERKKKRMDRLDESIKAQSYAEWTKRRKPDDGAATLHPVCVICLEEVDESARIRPLRCLHVFHQACLDDWFARWNEYCPLCHAPILSGVREVKRKYPEPPPPVAFMV</sequence>
<organism evidence="7 8">
    <name type="scientific">Westerdykella ornata</name>
    <dbReference type="NCBI Taxonomy" id="318751"/>
    <lineage>
        <taxon>Eukaryota</taxon>
        <taxon>Fungi</taxon>
        <taxon>Dikarya</taxon>
        <taxon>Ascomycota</taxon>
        <taxon>Pezizomycotina</taxon>
        <taxon>Dothideomycetes</taxon>
        <taxon>Pleosporomycetidae</taxon>
        <taxon>Pleosporales</taxon>
        <taxon>Sporormiaceae</taxon>
        <taxon>Westerdykella</taxon>
    </lineage>
</organism>
<evidence type="ECO:0000256" key="1">
    <source>
        <dbReference type="ARBA" id="ARBA00022723"/>
    </source>
</evidence>
<feature type="transmembrane region" description="Helical" evidence="5">
    <location>
        <begin position="20"/>
        <end position="43"/>
    </location>
</feature>
<reference evidence="7" key="1">
    <citation type="journal article" date="2020" name="Stud. Mycol.">
        <title>101 Dothideomycetes genomes: a test case for predicting lifestyles and emergence of pathogens.</title>
        <authorList>
            <person name="Haridas S."/>
            <person name="Albert R."/>
            <person name="Binder M."/>
            <person name="Bloem J."/>
            <person name="Labutti K."/>
            <person name="Salamov A."/>
            <person name="Andreopoulos B."/>
            <person name="Baker S."/>
            <person name="Barry K."/>
            <person name="Bills G."/>
            <person name="Bluhm B."/>
            <person name="Cannon C."/>
            <person name="Castanera R."/>
            <person name="Culley D."/>
            <person name="Daum C."/>
            <person name="Ezra D."/>
            <person name="Gonzalez J."/>
            <person name="Henrissat B."/>
            <person name="Kuo A."/>
            <person name="Liang C."/>
            <person name="Lipzen A."/>
            <person name="Lutzoni F."/>
            <person name="Magnuson J."/>
            <person name="Mondo S."/>
            <person name="Nolan M."/>
            <person name="Ohm R."/>
            <person name="Pangilinan J."/>
            <person name="Park H.-J."/>
            <person name="Ramirez L."/>
            <person name="Alfaro M."/>
            <person name="Sun H."/>
            <person name="Tritt A."/>
            <person name="Yoshinaga Y."/>
            <person name="Zwiers L.-H."/>
            <person name="Turgeon B."/>
            <person name="Goodwin S."/>
            <person name="Spatafora J."/>
            <person name="Crous P."/>
            <person name="Grigoriev I."/>
        </authorList>
    </citation>
    <scope>NUCLEOTIDE SEQUENCE</scope>
    <source>
        <strain evidence="7">CBS 379.55</strain>
    </source>
</reference>
<evidence type="ECO:0000313" key="8">
    <source>
        <dbReference type="Proteomes" id="UP000800097"/>
    </source>
</evidence>
<dbReference type="Pfam" id="PF13639">
    <property type="entry name" value="zf-RING_2"/>
    <property type="match status" value="1"/>
</dbReference>
<dbReference type="SUPFAM" id="SSF57850">
    <property type="entry name" value="RING/U-box"/>
    <property type="match status" value="1"/>
</dbReference>
<evidence type="ECO:0000256" key="2">
    <source>
        <dbReference type="ARBA" id="ARBA00022771"/>
    </source>
</evidence>
<evidence type="ECO:0000313" key="7">
    <source>
        <dbReference type="EMBL" id="KAF2277871.1"/>
    </source>
</evidence>
<keyword evidence="5" id="KW-1133">Transmembrane helix</keyword>
<evidence type="ECO:0000256" key="4">
    <source>
        <dbReference type="PROSITE-ProRule" id="PRU00175"/>
    </source>
</evidence>
<dbReference type="InterPro" id="IPR001841">
    <property type="entry name" value="Znf_RING"/>
</dbReference>
<dbReference type="Gene3D" id="3.30.40.10">
    <property type="entry name" value="Zinc/RING finger domain, C3HC4 (zinc finger)"/>
    <property type="match status" value="1"/>
</dbReference>
<keyword evidence="8" id="KW-1185">Reference proteome</keyword>
<dbReference type="InterPro" id="IPR011016">
    <property type="entry name" value="Znf_RING-CH"/>
</dbReference>
<dbReference type="Proteomes" id="UP000800097">
    <property type="component" value="Unassembled WGS sequence"/>
</dbReference>
<dbReference type="GO" id="GO:0008270">
    <property type="term" value="F:zinc ion binding"/>
    <property type="evidence" value="ECO:0007669"/>
    <property type="project" value="UniProtKB-KW"/>
</dbReference>
<dbReference type="InterPro" id="IPR013083">
    <property type="entry name" value="Znf_RING/FYVE/PHD"/>
</dbReference>
<keyword evidence="3" id="KW-0862">Zinc</keyword>
<dbReference type="SMART" id="SM00184">
    <property type="entry name" value="RING"/>
    <property type="match status" value="1"/>
</dbReference>
<dbReference type="RefSeq" id="XP_033655410.1">
    <property type="nucleotide sequence ID" value="XM_033798058.1"/>
</dbReference>
<dbReference type="AlphaFoldDB" id="A0A6A6JMP7"/>
<keyword evidence="5" id="KW-0472">Membrane</keyword>
<evidence type="ECO:0000259" key="6">
    <source>
        <dbReference type="PROSITE" id="PS50089"/>
    </source>
</evidence>
<protein>
    <recommendedName>
        <fullName evidence="6">RING-type domain-containing protein</fullName>
    </recommendedName>
</protein>
<proteinExistence type="predicted"/>
<keyword evidence="1" id="KW-0479">Metal-binding</keyword>
<dbReference type="GeneID" id="54551233"/>
<dbReference type="PANTHER" id="PTHR45969:SF69">
    <property type="entry name" value="FINGER DOMAIN PROTEIN, PUTATIVE (AFU_ORTHOLOGUE AFUA_3G12190)-RELATED"/>
    <property type="match status" value="1"/>
</dbReference>
<keyword evidence="2 4" id="KW-0863">Zinc-finger</keyword>
<gene>
    <name evidence="7" type="ORF">EI97DRAFT_431952</name>
</gene>